<sequence>MESLRGWHGTVSLATQSLTTLLSKGSSNLATVVMHYKFSNIWFLLDIQQCLISELSWAL</sequence>
<keyword evidence="2" id="KW-1185">Reference proteome</keyword>
<organism evidence="1 2">
    <name type="scientific">Thlaspi arvense</name>
    <name type="common">Field penny-cress</name>
    <dbReference type="NCBI Taxonomy" id="13288"/>
    <lineage>
        <taxon>Eukaryota</taxon>
        <taxon>Viridiplantae</taxon>
        <taxon>Streptophyta</taxon>
        <taxon>Embryophyta</taxon>
        <taxon>Tracheophyta</taxon>
        <taxon>Spermatophyta</taxon>
        <taxon>Magnoliopsida</taxon>
        <taxon>eudicotyledons</taxon>
        <taxon>Gunneridae</taxon>
        <taxon>Pentapetalae</taxon>
        <taxon>rosids</taxon>
        <taxon>malvids</taxon>
        <taxon>Brassicales</taxon>
        <taxon>Brassicaceae</taxon>
        <taxon>Thlaspideae</taxon>
        <taxon>Thlaspi</taxon>
    </lineage>
</organism>
<evidence type="ECO:0000313" key="2">
    <source>
        <dbReference type="Proteomes" id="UP000836841"/>
    </source>
</evidence>
<name>A0AAU9RVC7_THLAR</name>
<dbReference type="AlphaFoldDB" id="A0AAU9RVC7"/>
<dbReference type="EMBL" id="OU466858">
    <property type="protein sequence ID" value="CAH2047684.1"/>
    <property type="molecule type" value="Genomic_DNA"/>
</dbReference>
<proteinExistence type="predicted"/>
<evidence type="ECO:0000313" key="1">
    <source>
        <dbReference type="EMBL" id="CAH2047684.1"/>
    </source>
</evidence>
<gene>
    <name evidence="1" type="ORF">TAV2_LOCUS5042</name>
</gene>
<protein>
    <submittedName>
        <fullName evidence="1">Uncharacterized protein</fullName>
    </submittedName>
</protein>
<reference evidence="1 2" key="1">
    <citation type="submission" date="2022-03" db="EMBL/GenBank/DDBJ databases">
        <authorList>
            <person name="Nunn A."/>
            <person name="Chopra R."/>
            <person name="Nunn A."/>
            <person name="Contreras Garrido A."/>
        </authorList>
    </citation>
    <scope>NUCLEOTIDE SEQUENCE [LARGE SCALE GENOMIC DNA]</scope>
</reference>
<accession>A0AAU9RVC7</accession>
<dbReference type="Proteomes" id="UP000836841">
    <property type="component" value="Chromosome 2"/>
</dbReference>